<gene>
    <name evidence="3" type="ORF">LZC94_22905</name>
</gene>
<evidence type="ECO:0000256" key="1">
    <source>
        <dbReference type="SAM" id="SignalP"/>
    </source>
</evidence>
<dbReference type="SUPFAM" id="SSF63829">
    <property type="entry name" value="Calcium-dependent phosphotriesterase"/>
    <property type="match status" value="1"/>
</dbReference>
<feature type="signal peptide" evidence="1">
    <location>
        <begin position="1"/>
        <end position="26"/>
    </location>
</feature>
<reference evidence="3 4" key="1">
    <citation type="submission" date="2021-12" db="EMBL/GenBank/DDBJ databases">
        <title>Discovery of the Pendulisporaceae a myxobacterial family with distinct sporulation behavior and unique specialized metabolism.</title>
        <authorList>
            <person name="Garcia R."/>
            <person name="Popoff A."/>
            <person name="Bader C.D."/>
            <person name="Loehr J."/>
            <person name="Walesch S."/>
            <person name="Walt C."/>
            <person name="Boldt J."/>
            <person name="Bunk B."/>
            <person name="Haeckl F.J.F.P.J."/>
            <person name="Gunesch A.P."/>
            <person name="Birkelbach J."/>
            <person name="Nuebel U."/>
            <person name="Pietschmann T."/>
            <person name="Bach T."/>
            <person name="Mueller R."/>
        </authorList>
    </citation>
    <scope>NUCLEOTIDE SEQUENCE [LARGE SCALE GENOMIC DNA]</scope>
    <source>
        <strain evidence="3 4">MSr11954</strain>
    </source>
</reference>
<protein>
    <submittedName>
        <fullName evidence="3">SMP-30/gluconolactonase/LRE family protein</fullName>
    </submittedName>
</protein>
<keyword evidence="4" id="KW-1185">Reference proteome</keyword>
<proteinExistence type="predicted"/>
<dbReference type="Gene3D" id="2.120.10.30">
    <property type="entry name" value="TolB, C-terminal domain"/>
    <property type="match status" value="1"/>
</dbReference>
<evidence type="ECO:0000313" key="3">
    <source>
        <dbReference type="EMBL" id="WXB20061.1"/>
    </source>
</evidence>
<evidence type="ECO:0000313" key="4">
    <source>
        <dbReference type="Proteomes" id="UP001370348"/>
    </source>
</evidence>
<dbReference type="Pfam" id="PF08450">
    <property type="entry name" value="SGL"/>
    <property type="match status" value="1"/>
</dbReference>
<dbReference type="RefSeq" id="WP_394829661.1">
    <property type="nucleotide sequence ID" value="NZ_CP089984.1"/>
</dbReference>
<dbReference type="InterPro" id="IPR013658">
    <property type="entry name" value="SGL"/>
</dbReference>
<organism evidence="3 4">
    <name type="scientific">Pendulispora albinea</name>
    <dbReference type="NCBI Taxonomy" id="2741071"/>
    <lineage>
        <taxon>Bacteria</taxon>
        <taxon>Pseudomonadati</taxon>
        <taxon>Myxococcota</taxon>
        <taxon>Myxococcia</taxon>
        <taxon>Myxococcales</taxon>
        <taxon>Sorangiineae</taxon>
        <taxon>Pendulisporaceae</taxon>
        <taxon>Pendulispora</taxon>
    </lineage>
</organism>
<dbReference type="Proteomes" id="UP001370348">
    <property type="component" value="Chromosome"/>
</dbReference>
<accession>A0ABZ2MC33</accession>
<sequence>MKRIPATPLVPYALTALAAFAICATAACAPSSPEKSPTKTATAETTATAATTAGSLSVGGFSAPESVLYDKERDQYFVSNLVGDAFTADHDGFISRLAPDGRITALRFIDGRATQDGLSAPKGMALVHRTLYVTDIDRIRLYDADTGAARGIIPIAGSTCLNDLDAAPDGTVYFTDTGIRRDGTGFAPTGTDAIYAITEGRSVRRIARGDLGRPNGIIWNDGKLEVVTLGSGEWLTVSLAGEILQRTPLPHDILDGLAKLDSGAFLISSWGGSRIYRILPGGLAEPILSAKSPADFAYDKKRARLVVPLMLEDRVLFAPLPH</sequence>
<dbReference type="EMBL" id="CP089984">
    <property type="protein sequence ID" value="WXB20061.1"/>
    <property type="molecule type" value="Genomic_DNA"/>
</dbReference>
<name>A0ABZ2MC33_9BACT</name>
<dbReference type="PROSITE" id="PS51257">
    <property type="entry name" value="PROKAR_LIPOPROTEIN"/>
    <property type="match status" value="1"/>
</dbReference>
<feature type="chain" id="PRO_5045703017" evidence="1">
    <location>
        <begin position="27"/>
        <end position="322"/>
    </location>
</feature>
<evidence type="ECO:0000259" key="2">
    <source>
        <dbReference type="Pfam" id="PF08450"/>
    </source>
</evidence>
<feature type="domain" description="SMP-30/Gluconolactonase/LRE-like region" evidence="2">
    <location>
        <begin position="101"/>
        <end position="222"/>
    </location>
</feature>
<dbReference type="InterPro" id="IPR011042">
    <property type="entry name" value="6-blade_b-propeller_TolB-like"/>
</dbReference>
<keyword evidence="1" id="KW-0732">Signal</keyword>